<organism evidence="6 7">
    <name type="scientific">Thalassiosira oceanica</name>
    <name type="common">Marine diatom</name>
    <dbReference type="NCBI Taxonomy" id="159749"/>
    <lineage>
        <taxon>Eukaryota</taxon>
        <taxon>Sar</taxon>
        <taxon>Stramenopiles</taxon>
        <taxon>Ochrophyta</taxon>
        <taxon>Bacillariophyta</taxon>
        <taxon>Coscinodiscophyceae</taxon>
        <taxon>Thalassiosirophycidae</taxon>
        <taxon>Thalassiosirales</taxon>
        <taxon>Thalassiosiraceae</taxon>
        <taxon>Thalassiosira</taxon>
    </lineage>
</organism>
<evidence type="ECO:0000256" key="2">
    <source>
        <dbReference type="ARBA" id="ARBA00022833"/>
    </source>
</evidence>
<protein>
    <recommendedName>
        <fullName evidence="5">SAP domain-containing protein</fullName>
    </recommendedName>
</protein>
<feature type="region of interest" description="Disordered" evidence="4">
    <location>
        <begin position="113"/>
        <end position="134"/>
    </location>
</feature>
<feature type="region of interest" description="Disordered" evidence="4">
    <location>
        <begin position="451"/>
        <end position="471"/>
    </location>
</feature>
<feature type="compositionally biased region" description="Basic residues" evidence="4">
    <location>
        <begin position="115"/>
        <end position="124"/>
    </location>
</feature>
<keyword evidence="7" id="KW-1185">Reference proteome</keyword>
<evidence type="ECO:0000313" key="7">
    <source>
        <dbReference type="Proteomes" id="UP000266841"/>
    </source>
</evidence>
<dbReference type="EMBL" id="AGNL01007432">
    <property type="protein sequence ID" value="EJK71287.1"/>
    <property type="molecule type" value="Genomic_DNA"/>
</dbReference>
<name>K0TKQ3_THAOC</name>
<dbReference type="Pfam" id="PF02037">
    <property type="entry name" value="SAP"/>
    <property type="match status" value="1"/>
</dbReference>
<dbReference type="InterPro" id="IPR037129">
    <property type="entry name" value="XPA_sf"/>
</dbReference>
<feature type="domain" description="SAP" evidence="5">
    <location>
        <begin position="482"/>
        <end position="516"/>
    </location>
</feature>
<keyword evidence="3" id="KW-0539">Nucleus</keyword>
<dbReference type="AlphaFoldDB" id="K0TKQ3"/>
<dbReference type="InterPro" id="IPR003034">
    <property type="entry name" value="SAP_dom"/>
</dbReference>
<evidence type="ECO:0000256" key="4">
    <source>
        <dbReference type="SAM" id="MobiDB-lite"/>
    </source>
</evidence>
<dbReference type="InterPro" id="IPR036361">
    <property type="entry name" value="SAP_dom_sf"/>
</dbReference>
<dbReference type="Gene3D" id="1.10.720.30">
    <property type="entry name" value="SAP domain"/>
    <property type="match status" value="1"/>
</dbReference>
<dbReference type="SMART" id="SM00513">
    <property type="entry name" value="SAP"/>
    <property type="match status" value="1"/>
</dbReference>
<dbReference type="SUPFAM" id="SSF46955">
    <property type="entry name" value="Putative DNA-binding domain"/>
    <property type="match status" value="1"/>
</dbReference>
<evidence type="ECO:0000259" key="5">
    <source>
        <dbReference type="PROSITE" id="PS50800"/>
    </source>
</evidence>
<dbReference type="Gene3D" id="3.90.530.10">
    <property type="entry name" value="XPA C-terminal domain"/>
    <property type="match status" value="1"/>
</dbReference>
<comment type="caution">
    <text evidence="6">The sequence shown here is derived from an EMBL/GenBank/DDBJ whole genome shotgun (WGS) entry which is preliminary data.</text>
</comment>
<proteinExistence type="predicted"/>
<gene>
    <name evidence="6" type="ORF">THAOC_07295</name>
</gene>
<sequence>MASRIESSRGPCLVTQSLGDAASCFLGPRRPTLSQRHTAHPCVPSDVRGLLVMFANLFKQTRRRGLQARQPLLRTCVRHITPSGELRGDDAMKALKRSRREAFELLKSFESGETKKKKKKKGKGQSRGNLTMFDSVPTGRAKDMWMLEDEDLDDLDPDIRENPKSPHFAPMKLYSVIDLLPVAMTKYGGSSGFLSSALAAKRKGVQASPLKALPTSEQSAPCPLYELPGKVAEEAVGVMREKYHFLLTFTAYAIVRDEPLAMKLWLDRFPDVDAARSFQYLPASMKDSMQFINDGRPITSSGSELPPWPMDSIQLKEQDALARQRASEFIARGIPNRNECDLLKAILDDIPAELEEFPFLFLYEWNPSTSIGQGDAVFANDRGGLCVVEAKAKTSKAHVTRQAKFYQKRLQVEYPDASVSSSILTNSGFDWIDERPAQVPRPLPSCACAVKEEDKSSEDTQGEEKPTGESWLLAPSRVDQLESMTVEKELKPILRHYGLMVSGRKADLVDRIYSHELSAGVAGGF</sequence>
<comment type="subcellular location">
    <subcellularLocation>
        <location evidence="1">Nucleus</location>
    </subcellularLocation>
</comment>
<dbReference type="InterPro" id="IPR009061">
    <property type="entry name" value="DNA-bd_dom_put_sf"/>
</dbReference>
<dbReference type="SUPFAM" id="SSF68906">
    <property type="entry name" value="SAP domain"/>
    <property type="match status" value="1"/>
</dbReference>
<keyword evidence="2" id="KW-0862">Zinc</keyword>
<evidence type="ECO:0000256" key="3">
    <source>
        <dbReference type="ARBA" id="ARBA00023242"/>
    </source>
</evidence>
<feature type="compositionally biased region" description="Basic and acidic residues" evidence="4">
    <location>
        <begin position="451"/>
        <end position="467"/>
    </location>
</feature>
<evidence type="ECO:0000256" key="1">
    <source>
        <dbReference type="ARBA" id="ARBA00004123"/>
    </source>
</evidence>
<evidence type="ECO:0000313" key="6">
    <source>
        <dbReference type="EMBL" id="EJK71287.1"/>
    </source>
</evidence>
<dbReference type="Proteomes" id="UP000266841">
    <property type="component" value="Unassembled WGS sequence"/>
</dbReference>
<dbReference type="PROSITE" id="PS50800">
    <property type="entry name" value="SAP"/>
    <property type="match status" value="1"/>
</dbReference>
<reference evidence="6 7" key="1">
    <citation type="journal article" date="2012" name="Genome Biol.">
        <title>Genome and low-iron response of an oceanic diatom adapted to chronic iron limitation.</title>
        <authorList>
            <person name="Lommer M."/>
            <person name="Specht M."/>
            <person name="Roy A.S."/>
            <person name="Kraemer L."/>
            <person name="Andreson R."/>
            <person name="Gutowska M.A."/>
            <person name="Wolf J."/>
            <person name="Bergner S.V."/>
            <person name="Schilhabel M.B."/>
            <person name="Klostermeier U.C."/>
            <person name="Beiko R.G."/>
            <person name="Rosenstiel P."/>
            <person name="Hippler M."/>
            <person name="Laroche J."/>
        </authorList>
    </citation>
    <scope>NUCLEOTIDE SEQUENCE [LARGE SCALE GENOMIC DNA]</scope>
    <source>
        <strain evidence="6 7">CCMP1005</strain>
    </source>
</reference>
<dbReference type="GO" id="GO:0005634">
    <property type="term" value="C:nucleus"/>
    <property type="evidence" value="ECO:0007669"/>
    <property type="project" value="UniProtKB-SubCell"/>
</dbReference>
<accession>K0TKQ3</accession>